<dbReference type="eggNOG" id="ENOG502T9AD">
    <property type="taxonomic scope" value="Eukaryota"/>
</dbReference>
<gene>
    <name evidence="1" type="primary">Dvir\GJ21629</name>
    <name evidence="1" type="ORF">Dvir_GJ21629</name>
</gene>
<dbReference type="KEGG" id="dvi:6625826"/>
<dbReference type="PhylomeDB" id="B4LKI6"/>
<proteinExistence type="predicted"/>
<dbReference type="InParanoid" id="B4LKI6"/>
<keyword evidence="2" id="KW-1185">Reference proteome</keyword>
<dbReference type="HOGENOM" id="CLU_1798489_0_0_1"/>
<evidence type="ECO:0000313" key="1">
    <source>
        <dbReference type="EMBL" id="EDW60707.1"/>
    </source>
</evidence>
<dbReference type="Proteomes" id="UP000008792">
    <property type="component" value="Unassembled WGS sequence"/>
</dbReference>
<dbReference type="EMBL" id="CH940648">
    <property type="protein sequence ID" value="EDW60707.1"/>
    <property type="molecule type" value="Genomic_DNA"/>
</dbReference>
<sequence>MEPLNGLALSLPHIALPEAGLLLPNGLTPVSLEQTLIDDLEVALSRCAPGYVWNDEANGCVVQITPRSQKCDWGYQKNIRLDECRRIRYDMEQQKGAIRKWWDKNVGKTTAPPQQARPVVIKTTAYTDGWYGYGHNFGRNDPHW</sequence>
<evidence type="ECO:0000313" key="2">
    <source>
        <dbReference type="Proteomes" id="UP000008792"/>
    </source>
</evidence>
<dbReference type="AlphaFoldDB" id="B4LKI6"/>
<dbReference type="OMA" id="YKMNARY"/>
<protein>
    <submittedName>
        <fullName evidence="1">Uncharacterized protein</fullName>
    </submittedName>
</protein>
<reference evidence="1 2" key="1">
    <citation type="journal article" date="2007" name="Nature">
        <title>Evolution of genes and genomes on the Drosophila phylogeny.</title>
        <authorList>
            <consortium name="Drosophila 12 Genomes Consortium"/>
            <person name="Clark A.G."/>
            <person name="Eisen M.B."/>
            <person name="Smith D.R."/>
            <person name="Bergman C.M."/>
            <person name="Oliver B."/>
            <person name="Markow T.A."/>
            <person name="Kaufman T.C."/>
            <person name="Kellis M."/>
            <person name="Gelbart W."/>
            <person name="Iyer V.N."/>
            <person name="Pollard D.A."/>
            <person name="Sackton T.B."/>
            <person name="Larracuente A.M."/>
            <person name="Singh N.D."/>
            <person name="Abad J.P."/>
            <person name="Abt D.N."/>
            <person name="Adryan B."/>
            <person name="Aguade M."/>
            <person name="Akashi H."/>
            <person name="Anderson W.W."/>
            <person name="Aquadro C.F."/>
            <person name="Ardell D.H."/>
            <person name="Arguello R."/>
            <person name="Artieri C.G."/>
            <person name="Barbash D.A."/>
            <person name="Barker D."/>
            <person name="Barsanti P."/>
            <person name="Batterham P."/>
            <person name="Batzoglou S."/>
            <person name="Begun D."/>
            <person name="Bhutkar A."/>
            <person name="Blanco E."/>
            <person name="Bosak S.A."/>
            <person name="Bradley R.K."/>
            <person name="Brand A.D."/>
            <person name="Brent M.R."/>
            <person name="Brooks A.N."/>
            <person name="Brown R.H."/>
            <person name="Butlin R.K."/>
            <person name="Caggese C."/>
            <person name="Calvi B.R."/>
            <person name="Bernardo de Carvalho A."/>
            <person name="Caspi A."/>
            <person name="Castrezana S."/>
            <person name="Celniker S.E."/>
            <person name="Chang J.L."/>
            <person name="Chapple C."/>
            <person name="Chatterji S."/>
            <person name="Chinwalla A."/>
            <person name="Civetta A."/>
            <person name="Clifton S.W."/>
            <person name="Comeron J.M."/>
            <person name="Costello J.C."/>
            <person name="Coyne J.A."/>
            <person name="Daub J."/>
            <person name="David R.G."/>
            <person name="Delcher A.L."/>
            <person name="Delehaunty K."/>
            <person name="Do C.B."/>
            <person name="Ebling H."/>
            <person name="Edwards K."/>
            <person name="Eickbush T."/>
            <person name="Evans J.D."/>
            <person name="Filipski A."/>
            <person name="Findeiss S."/>
            <person name="Freyhult E."/>
            <person name="Fulton L."/>
            <person name="Fulton R."/>
            <person name="Garcia A.C."/>
            <person name="Gardiner A."/>
            <person name="Garfield D.A."/>
            <person name="Garvin B.E."/>
            <person name="Gibson G."/>
            <person name="Gilbert D."/>
            <person name="Gnerre S."/>
            <person name="Godfrey J."/>
            <person name="Good R."/>
            <person name="Gotea V."/>
            <person name="Gravely B."/>
            <person name="Greenberg A.J."/>
            <person name="Griffiths-Jones S."/>
            <person name="Gross S."/>
            <person name="Guigo R."/>
            <person name="Gustafson E.A."/>
            <person name="Haerty W."/>
            <person name="Hahn M.W."/>
            <person name="Halligan D.L."/>
            <person name="Halpern A.L."/>
            <person name="Halter G.M."/>
            <person name="Han M.V."/>
            <person name="Heger A."/>
            <person name="Hillier L."/>
            <person name="Hinrichs A.S."/>
            <person name="Holmes I."/>
            <person name="Hoskins R.A."/>
            <person name="Hubisz M.J."/>
            <person name="Hultmark D."/>
            <person name="Huntley M.A."/>
            <person name="Jaffe D.B."/>
            <person name="Jagadeeshan S."/>
            <person name="Jeck W.R."/>
            <person name="Johnson J."/>
            <person name="Jones C.D."/>
            <person name="Jordan W.C."/>
            <person name="Karpen G.H."/>
            <person name="Kataoka E."/>
            <person name="Keightley P.D."/>
            <person name="Kheradpour P."/>
            <person name="Kirkness E.F."/>
            <person name="Koerich L.B."/>
            <person name="Kristiansen K."/>
            <person name="Kudrna D."/>
            <person name="Kulathinal R.J."/>
            <person name="Kumar S."/>
            <person name="Kwok R."/>
            <person name="Lander E."/>
            <person name="Langley C.H."/>
            <person name="Lapoint R."/>
            <person name="Lazzaro B.P."/>
            <person name="Lee S.J."/>
            <person name="Levesque L."/>
            <person name="Li R."/>
            <person name="Lin C.F."/>
            <person name="Lin M.F."/>
            <person name="Lindblad-Toh K."/>
            <person name="Llopart A."/>
            <person name="Long M."/>
            <person name="Low L."/>
            <person name="Lozovsky E."/>
            <person name="Lu J."/>
            <person name="Luo M."/>
            <person name="Machado C.A."/>
            <person name="Makalowski W."/>
            <person name="Marzo M."/>
            <person name="Matsuda M."/>
            <person name="Matzkin L."/>
            <person name="McAllister B."/>
            <person name="McBride C.S."/>
            <person name="McKernan B."/>
            <person name="McKernan K."/>
            <person name="Mendez-Lago M."/>
            <person name="Minx P."/>
            <person name="Mollenhauer M.U."/>
            <person name="Montooth K."/>
            <person name="Mount S.M."/>
            <person name="Mu X."/>
            <person name="Myers E."/>
            <person name="Negre B."/>
            <person name="Newfeld S."/>
            <person name="Nielsen R."/>
            <person name="Noor M.A."/>
            <person name="O'Grady P."/>
            <person name="Pachter L."/>
            <person name="Papaceit M."/>
            <person name="Parisi M.J."/>
            <person name="Parisi M."/>
            <person name="Parts L."/>
            <person name="Pedersen J.S."/>
            <person name="Pesole G."/>
            <person name="Phillippy A.M."/>
            <person name="Ponting C.P."/>
            <person name="Pop M."/>
            <person name="Porcelli D."/>
            <person name="Powell J.R."/>
            <person name="Prohaska S."/>
            <person name="Pruitt K."/>
            <person name="Puig M."/>
            <person name="Quesneville H."/>
            <person name="Ram K.R."/>
            <person name="Rand D."/>
            <person name="Rasmussen M.D."/>
            <person name="Reed L.K."/>
            <person name="Reenan R."/>
            <person name="Reily A."/>
            <person name="Remington K.A."/>
            <person name="Rieger T.T."/>
            <person name="Ritchie M.G."/>
            <person name="Robin C."/>
            <person name="Rogers Y.H."/>
            <person name="Rohde C."/>
            <person name="Rozas J."/>
            <person name="Rubenfield M.J."/>
            <person name="Ruiz A."/>
            <person name="Russo S."/>
            <person name="Salzberg S.L."/>
            <person name="Sanchez-Gracia A."/>
            <person name="Saranga D.J."/>
            <person name="Sato H."/>
            <person name="Schaeffer S.W."/>
            <person name="Schatz M.C."/>
            <person name="Schlenke T."/>
            <person name="Schwartz R."/>
            <person name="Segarra C."/>
            <person name="Singh R.S."/>
            <person name="Sirot L."/>
            <person name="Sirota M."/>
            <person name="Sisneros N.B."/>
            <person name="Smith C.D."/>
            <person name="Smith T.F."/>
            <person name="Spieth J."/>
            <person name="Stage D.E."/>
            <person name="Stark A."/>
            <person name="Stephan W."/>
            <person name="Strausberg R.L."/>
            <person name="Strempel S."/>
            <person name="Sturgill D."/>
            <person name="Sutton G."/>
            <person name="Sutton G.G."/>
            <person name="Tao W."/>
            <person name="Teichmann S."/>
            <person name="Tobari Y.N."/>
            <person name="Tomimura Y."/>
            <person name="Tsolas J.M."/>
            <person name="Valente V.L."/>
            <person name="Venter E."/>
            <person name="Venter J.C."/>
            <person name="Vicario S."/>
            <person name="Vieira F.G."/>
            <person name="Vilella A.J."/>
            <person name="Villasante A."/>
            <person name="Walenz B."/>
            <person name="Wang J."/>
            <person name="Wasserman M."/>
            <person name="Watts T."/>
            <person name="Wilson D."/>
            <person name="Wilson R.K."/>
            <person name="Wing R.A."/>
            <person name="Wolfner M.F."/>
            <person name="Wong A."/>
            <person name="Wong G.K."/>
            <person name="Wu C.I."/>
            <person name="Wu G."/>
            <person name="Yamamoto D."/>
            <person name="Yang H.P."/>
            <person name="Yang S.P."/>
            <person name="Yorke J.A."/>
            <person name="Yoshida K."/>
            <person name="Zdobnov E."/>
            <person name="Zhang P."/>
            <person name="Zhang Y."/>
            <person name="Zimin A.V."/>
            <person name="Baldwin J."/>
            <person name="Abdouelleil A."/>
            <person name="Abdulkadir J."/>
            <person name="Abebe A."/>
            <person name="Abera B."/>
            <person name="Abreu J."/>
            <person name="Acer S.C."/>
            <person name="Aftuck L."/>
            <person name="Alexander A."/>
            <person name="An P."/>
            <person name="Anderson E."/>
            <person name="Anderson S."/>
            <person name="Arachi H."/>
            <person name="Azer M."/>
            <person name="Bachantsang P."/>
            <person name="Barry A."/>
            <person name="Bayul T."/>
            <person name="Berlin A."/>
            <person name="Bessette D."/>
            <person name="Bloom T."/>
            <person name="Blye J."/>
            <person name="Boguslavskiy L."/>
            <person name="Bonnet C."/>
            <person name="Boukhgalter B."/>
            <person name="Bourzgui I."/>
            <person name="Brown A."/>
            <person name="Cahill P."/>
            <person name="Channer S."/>
            <person name="Cheshatsang Y."/>
            <person name="Chuda L."/>
            <person name="Citroen M."/>
            <person name="Collymore A."/>
            <person name="Cooke P."/>
            <person name="Costello M."/>
            <person name="D'Aco K."/>
            <person name="Daza R."/>
            <person name="De Haan G."/>
            <person name="DeGray S."/>
            <person name="DeMaso C."/>
            <person name="Dhargay N."/>
            <person name="Dooley K."/>
            <person name="Dooley E."/>
            <person name="Doricent M."/>
            <person name="Dorje P."/>
            <person name="Dorjee K."/>
            <person name="Dupes A."/>
            <person name="Elong R."/>
            <person name="Falk J."/>
            <person name="Farina A."/>
            <person name="Faro S."/>
            <person name="Ferguson D."/>
            <person name="Fisher S."/>
            <person name="Foley C.D."/>
            <person name="Franke A."/>
            <person name="Friedrich D."/>
            <person name="Gadbois L."/>
            <person name="Gearin G."/>
            <person name="Gearin C.R."/>
            <person name="Giannoukos G."/>
            <person name="Goode T."/>
            <person name="Graham J."/>
            <person name="Grandbois E."/>
            <person name="Grewal S."/>
            <person name="Gyaltsen K."/>
            <person name="Hafez N."/>
            <person name="Hagos B."/>
            <person name="Hall J."/>
            <person name="Henson C."/>
            <person name="Hollinger A."/>
            <person name="Honan T."/>
            <person name="Huard M.D."/>
            <person name="Hughes L."/>
            <person name="Hurhula B."/>
            <person name="Husby M.E."/>
            <person name="Kamat A."/>
            <person name="Kanga B."/>
            <person name="Kashin S."/>
            <person name="Khazanovich D."/>
            <person name="Kisner P."/>
            <person name="Lance K."/>
            <person name="Lara M."/>
            <person name="Lee W."/>
            <person name="Lennon N."/>
            <person name="Letendre F."/>
            <person name="LeVine R."/>
            <person name="Lipovsky A."/>
            <person name="Liu X."/>
            <person name="Liu J."/>
            <person name="Liu S."/>
            <person name="Lokyitsang T."/>
            <person name="Lokyitsang Y."/>
            <person name="Lubonja R."/>
            <person name="Lui A."/>
            <person name="MacDonald P."/>
            <person name="Magnisalis V."/>
            <person name="Maru K."/>
            <person name="Matthews C."/>
            <person name="McCusker W."/>
            <person name="McDonough S."/>
            <person name="Mehta T."/>
            <person name="Meldrim J."/>
            <person name="Meneus L."/>
            <person name="Mihai O."/>
            <person name="Mihalev A."/>
            <person name="Mihova T."/>
            <person name="Mittelman R."/>
            <person name="Mlenga V."/>
            <person name="Montmayeur A."/>
            <person name="Mulrain L."/>
            <person name="Navidi A."/>
            <person name="Naylor J."/>
            <person name="Negash T."/>
            <person name="Nguyen T."/>
            <person name="Nguyen N."/>
            <person name="Nicol R."/>
            <person name="Norbu C."/>
            <person name="Norbu N."/>
            <person name="Novod N."/>
            <person name="O'Neill B."/>
            <person name="Osman S."/>
            <person name="Markiewicz E."/>
            <person name="Oyono O.L."/>
            <person name="Patti C."/>
            <person name="Phunkhang P."/>
            <person name="Pierre F."/>
            <person name="Priest M."/>
            <person name="Raghuraman S."/>
            <person name="Rege F."/>
            <person name="Reyes R."/>
            <person name="Rise C."/>
            <person name="Rogov P."/>
            <person name="Ross K."/>
            <person name="Ryan E."/>
            <person name="Settipalli S."/>
            <person name="Shea T."/>
            <person name="Sherpa N."/>
            <person name="Shi L."/>
            <person name="Shih D."/>
            <person name="Sparrow T."/>
            <person name="Spaulding J."/>
            <person name="Stalker J."/>
            <person name="Stange-Thomann N."/>
            <person name="Stavropoulos S."/>
            <person name="Stone C."/>
            <person name="Strader C."/>
            <person name="Tesfaye S."/>
            <person name="Thomson T."/>
            <person name="Thoulutsang Y."/>
            <person name="Thoulutsang D."/>
            <person name="Topham K."/>
            <person name="Topping I."/>
            <person name="Tsamla T."/>
            <person name="Vassiliev H."/>
            <person name="Vo A."/>
            <person name="Wangchuk T."/>
            <person name="Wangdi T."/>
            <person name="Weiand M."/>
            <person name="Wilkinson J."/>
            <person name="Wilson A."/>
            <person name="Yadav S."/>
            <person name="Young G."/>
            <person name="Yu Q."/>
            <person name="Zembek L."/>
            <person name="Zhong D."/>
            <person name="Zimmer A."/>
            <person name="Zwirko Z."/>
            <person name="Jaffe D.B."/>
            <person name="Alvarez P."/>
            <person name="Brockman W."/>
            <person name="Butler J."/>
            <person name="Chin C."/>
            <person name="Gnerre S."/>
            <person name="Grabherr M."/>
            <person name="Kleber M."/>
            <person name="Mauceli E."/>
            <person name="MacCallum I."/>
        </authorList>
    </citation>
    <scope>NUCLEOTIDE SEQUENCE [LARGE SCALE GENOMIC DNA]</scope>
    <source>
        <strain evidence="2">Tucson 15010-1051.87</strain>
    </source>
</reference>
<organism evidence="1 2">
    <name type="scientific">Drosophila virilis</name>
    <name type="common">Fruit fly</name>
    <dbReference type="NCBI Taxonomy" id="7244"/>
    <lineage>
        <taxon>Eukaryota</taxon>
        <taxon>Metazoa</taxon>
        <taxon>Ecdysozoa</taxon>
        <taxon>Arthropoda</taxon>
        <taxon>Hexapoda</taxon>
        <taxon>Insecta</taxon>
        <taxon>Pterygota</taxon>
        <taxon>Neoptera</taxon>
        <taxon>Endopterygota</taxon>
        <taxon>Diptera</taxon>
        <taxon>Brachycera</taxon>
        <taxon>Muscomorpha</taxon>
        <taxon>Ephydroidea</taxon>
        <taxon>Drosophilidae</taxon>
        <taxon>Drosophila</taxon>
    </lineage>
</organism>
<dbReference type="OrthoDB" id="10425453at2759"/>
<accession>B4LKI6</accession>
<name>B4LKI6_DROVI</name>